<gene>
    <name evidence="10" type="ORF">HG537_0B05420</name>
</gene>
<dbReference type="EMBL" id="CP059268">
    <property type="protein sequence ID" value="QLQ79195.1"/>
    <property type="molecule type" value="Genomic_DNA"/>
</dbReference>
<evidence type="ECO:0000256" key="8">
    <source>
        <dbReference type="SAM" id="MobiDB-lite"/>
    </source>
</evidence>
<comment type="subunit">
    <text evidence="6">Interacts with csx1.</text>
</comment>
<feature type="compositionally biased region" description="Low complexity" evidence="8">
    <location>
        <begin position="389"/>
        <end position="410"/>
    </location>
</feature>
<dbReference type="PROSITE" id="PS50102">
    <property type="entry name" value="RRM"/>
    <property type="match status" value="1"/>
</dbReference>
<dbReference type="Pfam" id="PF00076">
    <property type="entry name" value="RRM_1"/>
    <property type="match status" value="1"/>
</dbReference>
<feature type="region of interest" description="Disordered" evidence="8">
    <location>
        <begin position="1"/>
        <end position="44"/>
    </location>
</feature>
<evidence type="ECO:0000313" key="11">
    <source>
        <dbReference type="Proteomes" id="UP000510647"/>
    </source>
</evidence>
<evidence type="ECO:0000256" key="4">
    <source>
        <dbReference type="ARBA" id="ARBA00022884"/>
    </source>
</evidence>
<feature type="compositionally biased region" description="Polar residues" evidence="8">
    <location>
        <begin position="22"/>
        <end position="39"/>
    </location>
</feature>
<dbReference type="PANTHER" id="PTHR23003:SF17">
    <property type="entry name" value="RNA-BINDING PROTEIN PIN4"/>
    <property type="match status" value="1"/>
</dbReference>
<dbReference type="OrthoDB" id="434258at2759"/>
<name>A0A7H9HS41_9SACH</name>
<dbReference type="GO" id="GO:0005737">
    <property type="term" value="C:cytoplasm"/>
    <property type="evidence" value="ECO:0007669"/>
    <property type="project" value="UniProtKB-SubCell"/>
</dbReference>
<feature type="region of interest" description="Disordered" evidence="8">
    <location>
        <begin position="449"/>
        <end position="520"/>
    </location>
</feature>
<feature type="compositionally biased region" description="Polar residues" evidence="8">
    <location>
        <begin position="361"/>
        <end position="371"/>
    </location>
</feature>
<dbReference type="Proteomes" id="UP000510647">
    <property type="component" value="Chromosome 2"/>
</dbReference>
<dbReference type="CDD" id="cd12253">
    <property type="entry name" value="RRM_PIN4_like"/>
    <property type="match status" value="1"/>
</dbReference>
<dbReference type="AlphaFoldDB" id="A0A7H9HS41"/>
<keyword evidence="3" id="KW-0597">Phosphoprotein</keyword>
<dbReference type="InterPro" id="IPR000504">
    <property type="entry name" value="RRM_dom"/>
</dbReference>
<evidence type="ECO:0000256" key="3">
    <source>
        <dbReference type="ARBA" id="ARBA00022553"/>
    </source>
</evidence>
<proteinExistence type="predicted"/>
<dbReference type="Gene3D" id="3.30.70.330">
    <property type="match status" value="1"/>
</dbReference>
<evidence type="ECO:0000256" key="2">
    <source>
        <dbReference type="ARBA" id="ARBA00022490"/>
    </source>
</evidence>
<feature type="region of interest" description="Disordered" evidence="8">
    <location>
        <begin position="137"/>
        <end position="157"/>
    </location>
</feature>
<evidence type="ECO:0000313" key="10">
    <source>
        <dbReference type="EMBL" id="QLQ79195.1"/>
    </source>
</evidence>
<accession>A0A7H9HS41</accession>
<comment type="subcellular location">
    <subcellularLocation>
        <location evidence="1">Cytoplasm</location>
    </subcellularLocation>
</comment>
<dbReference type="InterPro" id="IPR035979">
    <property type="entry name" value="RBD_domain_sf"/>
</dbReference>
<dbReference type="GO" id="GO:0003729">
    <property type="term" value="F:mRNA binding"/>
    <property type="evidence" value="ECO:0007669"/>
    <property type="project" value="TreeGrafter"/>
</dbReference>
<dbReference type="SUPFAM" id="SSF54928">
    <property type="entry name" value="RNA-binding domain, RBD"/>
    <property type="match status" value="1"/>
</dbReference>
<dbReference type="InterPro" id="IPR012677">
    <property type="entry name" value="Nucleotide-bd_a/b_plait_sf"/>
</dbReference>
<keyword evidence="4 7" id="KW-0694">RNA-binding</keyword>
<evidence type="ECO:0000256" key="1">
    <source>
        <dbReference type="ARBA" id="ARBA00004496"/>
    </source>
</evidence>
<feature type="compositionally biased region" description="Low complexity" evidence="8">
    <location>
        <begin position="349"/>
        <end position="360"/>
    </location>
</feature>
<feature type="compositionally biased region" description="Low complexity" evidence="8">
    <location>
        <begin position="454"/>
        <end position="468"/>
    </location>
</feature>
<feature type="region of interest" description="Disordered" evidence="8">
    <location>
        <begin position="389"/>
        <end position="416"/>
    </location>
</feature>
<reference evidence="10 11" key="1">
    <citation type="submission" date="2020-06" db="EMBL/GenBank/DDBJ databases">
        <title>The yeast mating-type switching endonuclease HO is a domesticated member of an unorthodox homing genetic element family.</title>
        <authorList>
            <person name="Coughlan A.Y."/>
            <person name="Lombardi L."/>
            <person name="Braun-Galleani S."/>
            <person name="Martos A.R."/>
            <person name="Galeote V."/>
            <person name="Bigey F."/>
            <person name="Dequin S."/>
            <person name="Byrne K.P."/>
            <person name="Wolfe K.H."/>
        </authorList>
    </citation>
    <scope>NUCLEOTIDE SEQUENCE [LARGE SCALE GENOMIC DNA]</scope>
    <source>
        <strain evidence="10 11">CBS2947</strain>
    </source>
</reference>
<dbReference type="InterPro" id="IPR050374">
    <property type="entry name" value="RRT5_SRSF_SR"/>
</dbReference>
<dbReference type="FunFam" id="3.30.70.330:FF:000183">
    <property type="entry name" value="R3H domain containing protein"/>
    <property type="match status" value="1"/>
</dbReference>
<dbReference type="SMART" id="SM00360">
    <property type="entry name" value="RRM"/>
    <property type="match status" value="1"/>
</dbReference>
<protein>
    <recommendedName>
        <fullName evidence="9">RRM domain-containing protein</fullName>
    </recommendedName>
</protein>
<feature type="domain" description="RRM" evidence="9">
    <location>
        <begin position="54"/>
        <end position="132"/>
    </location>
</feature>
<keyword evidence="2" id="KW-0963">Cytoplasm</keyword>
<comment type="function">
    <text evidence="5">Regulates global gene expression after oxidative stress. Interacts and stabilizes mRNAs and may regulate their transition between different cytoplasmic components after oxidative stress.</text>
</comment>
<evidence type="ECO:0000256" key="5">
    <source>
        <dbReference type="ARBA" id="ARBA00055199"/>
    </source>
</evidence>
<evidence type="ECO:0000256" key="7">
    <source>
        <dbReference type="PROSITE-ProRule" id="PRU00176"/>
    </source>
</evidence>
<feature type="region of interest" description="Disordered" evidence="8">
    <location>
        <begin position="349"/>
        <end position="371"/>
    </location>
</feature>
<evidence type="ECO:0000256" key="6">
    <source>
        <dbReference type="ARBA" id="ARBA00062407"/>
    </source>
</evidence>
<sequence length="617" mass="67467">MGDMDNVFSGRETEVLGRSSEGKSAQTGSNENSEQQTLFGTDEASLNEEDVIPTAIVIKNIPFAIKKEQLLDVIAKLDLPLPYAFNYHFDNGVFRGLAFANFTNTTETTQVLNSLNGREIGGRKIRVEFKKMLPQAERERIEREKREKRGQLEEQHKSLSNLSLHSLGKVSTTANITSSSNSQLFATFLNESGNASVSNNKNGMMNHSNLLQSQDFPVKAPYFAQQNVSQHQPVQQSQQSARLTAVPNALAGERLFAPLPSSAGSPLPPQQLDFNDPDTLEIYSQLLLFKDRERFYYELAYPLGLSATHKRIINVLCSFLGLVEVYDPSFIIIRRKLLDQATLQSHLQQQGQGSMLSSLQPNSTGGSMNRSHSYTSLLQAHAAASVAAAANPNSVSSPSSNNHNSTNPSNCSVATSKLPQIPPQQIAQPQSQGTQLVSSPSQLIQPTALHNAESQQSQQQSFMRQQASLTPSSRIPSGYLTNNTQLNSVNPLLRNSNISPPSNNVQPNTAQHRVPPSFYSNATTSLQIPEQQSQQTNAQLLPQHTNGSLHSNFSIQSFHEDIPSSVNGQEMVYTSLGHAGFSNGLEEGLNRSLSGLDLQSNATGTLNNNSTARKALW</sequence>
<dbReference type="GO" id="GO:0071014">
    <property type="term" value="C:post-mRNA release spliceosomal complex"/>
    <property type="evidence" value="ECO:0007669"/>
    <property type="project" value="UniProtKB-ARBA"/>
</dbReference>
<keyword evidence="11" id="KW-1185">Reference proteome</keyword>
<organism evidence="10 11">
    <name type="scientific">Torulaspora globosa</name>
    <dbReference type="NCBI Taxonomy" id="48254"/>
    <lineage>
        <taxon>Eukaryota</taxon>
        <taxon>Fungi</taxon>
        <taxon>Dikarya</taxon>
        <taxon>Ascomycota</taxon>
        <taxon>Saccharomycotina</taxon>
        <taxon>Saccharomycetes</taxon>
        <taxon>Saccharomycetales</taxon>
        <taxon>Saccharomycetaceae</taxon>
        <taxon>Torulaspora</taxon>
    </lineage>
</organism>
<evidence type="ECO:0000259" key="9">
    <source>
        <dbReference type="PROSITE" id="PS50102"/>
    </source>
</evidence>
<dbReference type="InterPro" id="IPR034186">
    <property type="entry name" value="PIN4-like_RRM"/>
</dbReference>
<feature type="region of interest" description="Disordered" evidence="8">
    <location>
        <begin position="598"/>
        <end position="617"/>
    </location>
</feature>
<feature type="compositionally biased region" description="Polar residues" evidence="8">
    <location>
        <begin position="469"/>
        <end position="511"/>
    </location>
</feature>
<dbReference type="PANTHER" id="PTHR23003">
    <property type="entry name" value="RNA RECOGNITION MOTIF RRM DOMAIN CONTAINING PROTEIN"/>
    <property type="match status" value="1"/>
</dbReference>